<evidence type="ECO:0000313" key="3">
    <source>
        <dbReference type="Proteomes" id="UP000324800"/>
    </source>
</evidence>
<sequence length="103" mass="11080">LDTQSQNVQGLNALNQMEKVDASPVPVGVQEKPKKGRGSKKAKAGDLNVPVEQNQGNSAQDQTNTASKTPKLKSAPKRCKKAAEEVKSQPKNSKEEGEEEQDP</sequence>
<evidence type="ECO:0000313" key="2">
    <source>
        <dbReference type="EMBL" id="KAA6365589.1"/>
    </source>
</evidence>
<dbReference type="AlphaFoldDB" id="A0A5J4U5E7"/>
<feature type="region of interest" description="Disordered" evidence="1">
    <location>
        <begin position="1"/>
        <end position="103"/>
    </location>
</feature>
<proteinExistence type="predicted"/>
<name>A0A5J4U5E7_9EUKA</name>
<accession>A0A5J4U5E7</accession>
<feature type="compositionally biased region" description="Polar residues" evidence="1">
    <location>
        <begin position="1"/>
        <end position="15"/>
    </location>
</feature>
<feature type="compositionally biased region" description="Basic residues" evidence="1">
    <location>
        <begin position="70"/>
        <end position="80"/>
    </location>
</feature>
<evidence type="ECO:0000256" key="1">
    <source>
        <dbReference type="SAM" id="MobiDB-lite"/>
    </source>
</evidence>
<comment type="caution">
    <text evidence="2">The sequence shown here is derived from an EMBL/GenBank/DDBJ whole genome shotgun (WGS) entry which is preliminary data.</text>
</comment>
<reference evidence="2 3" key="1">
    <citation type="submission" date="2019-03" db="EMBL/GenBank/DDBJ databases">
        <title>Single cell metagenomics reveals metabolic interactions within the superorganism composed of flagellate Streblomastix strix and complex community of Bacteroidetes bacteria on its surface.</title>
        <authorList>
            <person name="Treitli S.C."/>
            <person name="Kolisko M."/>
            <person name="Husnik F."/>
            <person name="Keeling P."/>
            <person name="Hampl V."/>
        </authorList>
    </citation>
    <scope>NUCLEOTIDE SEQUENCE [LARGE SCALE GENOMIC DNA]</scope>
    <source>
        <strain evidence="2">ST1C</strain>
    </source>
</reference>
<dbReference type="EMBL" id="SNRW01020303">
    <property type="protein sequence ID" value="KAA6365589.1"/>
    <property type="molecule type" value="Genomic_DNA"/>
</dbReference>
<gene>
    <name evidence="2" type="ORF">EZS28_038881</name>
</gene>
<organism evidence="2 3">
    <name type="scientific">Streblomastix strix</name>
    <dbReference type="NCBI Taxonomy" id="222440"/>
    <lineage>
        <taxon>Eukaryota</taxon>
        <taxon>Metamonada</taxon>
        <taxon>Preaxostyla</taxon>
        <taxon>Oxymonadida</taxon>
        <taxon>Streblomastigidae</taxon>
        <taxon>Streblomastix</taxon>
    </lineage>
</organism>
<protein>
    <submittedName>
        <fullName evidence="2">Uncharacterized protein</fullName>
    </submittedName>
</protein>
<dbReference type="Proteomes" id="UP000324800">
    <property type="component" value="Unassembled WGS sequence"/>
</dbReference>
<feature type="compositionally biased region" description="Polar residues" evidence="1">
    <location>
        <begin position="51"/>
        <end position="68"/>
    </location>
</feature>
<feature type="compositionally biased region" description="Basic and acidic residues" evidence="1">
    <location>
        <begin position="81"/>
        <end position="95"/>
    </location>
</feature>
<feature type="non-terminal residue" evidence="2">
    <location>
        <position position="1"/>
    </location>
</feature>